<protein>
    <recommendedName>
        <fullName evidence="8">Inverted formin-2</fullName>
    </recommendedName>
</protein>
<dbReference type="SMART" id="SM01140">
    <property type="entry name" value="Drf_GBD"/>
    <property type="match status" value="1"/>
</dbReference>
<feature type="signal peptide" evidence="3">
    <location>
        <begin position="1"/>
        <end position="23"/>
    </location>
</feature>
<dbReference type="PROSITE" id="PS51444">
    <property type="entry name" value="FH2"/>
    <property type="match status" value="1"/>
</dbReference>
<dbReference type="Pfam" id="PF02181">
    <property type="entry name" value="FH2"/>
    <property type="match status" value="1"/>
</dbReference>
<dbReference type="InterPro" id="IPR015425">
    <property type="entry name" value="FH2_Formin"/>
</dbReference>
<feature type="compositionally biased region" description="Basic and acidic residues" evidence="2">
    <location>
        <begin position="1332"/>
        <end position="1353"/>
    </location>
</feature>
<keyword evidence="7" id="KW-1185">Reference proteome</keyword>
<evidence type="ECO:0000313" key="7">
    <source>
        <dbReference type="Proteomes" id="UP001217089"/>
    </source>
</evidence>
<feature type="compositionally biased region" description="Basic and acidic residues" evidence="2">
    <location>
        <begin position="1580"/>
        <end position="1594"/>
    </location>
</feature>
<feature type="compositionally biased region" description="Polar residues" evidence="2">
    <location>
        <begin position="2135"/>
        <end position="2146"/>
    </location>
</feature>
<feature type="compositionally biased region" description="Low complexity" evidence="2">
    <location>
        <begin position="1902"/>
        <end position="1914"/>
    </location>
</feature>
<feature type="compositionally biased region" description="Low complexity" evidence="2">
    <location>
        <begin position="1361"/>
        <end position="1375"/>
    </location>
</feature>
<evidence type="ECO:0000256" key="2">
    <source>
        <dbReference type="SAM" id="MobiDB-lite"/>
    </source>
</evidence>
<evidence type="ECO:0008006" key="8">
    <source>
        <dbReference type="Google" id="ProtNLM"/>
    </source>
</evidence>
<feature type="compositionally biased region" description="Low complexity" evidence="2">
    <location>
        <begin position="1531"/>
        <end position="1563"/>
    </location>
</feature>
<feature type="compositionally biased region" description="Basic and acidic residues" evidence="2">
    <location>
        <begin position="1444"/>
        <end position="1463"/>
    </location>
</feature>
<evidence type="ECO:0000259" key="5">
    <source>
        <dbReference type="PROSITE" id="PS51444"/>
    </source>
</evidence>
<feature type="compositionally biased region" description="Basic and acidic residues" evidence="2">
    <location>
        <begin position="1291"/>
        <end position="1307"/>
    </location>
</feature>
<reference evidence="6 7" key="1">
    <citation type="submission" date="2022-12" db="EMBL/GenBank/DDBJ databases">
        <title>Chromosome-level genome of Tegillarca granosa.</title>
        <authorList>
            <person name="Kim J."/>
        </authorList>
    </citation>
    <scope>NUCLEOTIDE SEQUENCE [LARGE SCALE GENOMIC DNA]</scope>
    <source>
        <strain evidence="6">Teg-2019</strain>
        <tissue evidence="6">Adductor muscle</tissue>
    </source>
</reference>
<feature type="compositionally biased region" description="Basic and acidic residues" evidence="2">
    <location>
        <begin position="1471"/>
        <end position="1482"/>
    </location>
</feature>
<dbReference type="Gene3D" id="1.20.58.2220">
    <property type="entry name" value="Formin, FH2 domain"/>
    <property type="match status" value="1"/>
</dbReference>
<dbReference type="Pfam" id="PF06371">
    <property type="entry name" value="Drf_GBD"/>
    <property type="match status" value="1"/>
</dbReference>
<feature type="domain" description="GBD/FH3" evidence="4">
    <location>
        <begin position="36"/>
        <end position="383"/>
    </location>
</feature>
<feature type="compositionally biased region" description="Polar residues" evidence="2">
    <location>
        <begin position="1926"/>
        <end position="1950"/>
    </location>
</feature>
<feature type="compositionally biased region" description="Polar residues" evidence="2">
    <location>
        <begin position="2006"/>
        <end position="2015"/>
    </location>
</feature>
<feature type="compositionally biased region" description="Polar residues" evidence="2">
    <location>
        <begin position="2198"/>
        <end position="2208"/>
    </location>
</feature>
<feature type="region of interest" description="Disordered" evidence="2">
    <location>
        <begin position="382"/>
        <end position="480"/>
    </location>
</feature>
<dbReference type="PANTHER" id="PTHR46345">
    <property type="entry name" value="INVERTED FORMIN-2"/>
    <property type="match status" value="1"/>
</dbReference>
<feature type="region of interest" description="Disordered" evidence="2">
    <location>
        <begin position="1036"/>
        <end position="1692"/>
    </location>
</feature>
<feature type="region of interest" description="Disordered" evidence="2">
    <location>
        <begin position="1727"/>
        <end position="1809"/>
    </location>
</feature>
<comment type="caution">
    <text evidence="6">The sequence shown here is derived from an EMBL/GenBank/DDBJ whole genome shotgun (WGS) entry which is preliminary data.</text>
</comment>
<dbReference type="InterPro" id="IPR042201">
    <property type="entry name" value="FH2_Formin_sf"/>
</dbReference>
<feature type="compositionally biased region" description="Basic and acidic residues" evidence="2">
    <location>
        <begin position="2162"/>
        <end position="2172"/>
    </location>
</feature>
<feature type="compositionally biased region" description="Polar residues" evidence="2">
    <location>
        <begin position="2106"/>
        <end position="2120"/>
    </location>
</feature>
<feature type="compositionally biased region" description="Basic and acidic residues" evidence="2">
    <location>
        <begin position="1207"/>
        <end position="1217"/>
    </location>
</feature>
<evidence type="ECO:0000313" key="6">
    <source>
        <dbReference type="EMBL" id="KAJ8298214.1"/>
    </source>
</evidence>
<dbReference type="SMART" id="SM00498">
    <property type="entry name" value="FH2"/>
    <property type="match status" value="1"/>
</dbReference>
<evidence type="ECO:0000259" key="4">
    <source>
        <dbReference type="PROSITE" id="PS51232"/>
    </source>
</evidence>
<feature type="compositionally biased region" description="Low complexity" evidence="2">
    <location>
        <begin position="1988"/>
        <end position="2005"/>
    </location>
</feature>
<dbReference type="SMART" id="SM01139">
    <property type="entry name" value="Drf_FH3"/>
    <property type="match status" value="1"/>
</dbReference>
<dbReference type="PANTHER" id="PTHR46345:SF8">
    <property type="entry name" value="FORMIN 3, ISOFORM B"/>
    <property type="match status" value="1"/>
</dbReference>
<evidence type="ECO:0000256" key="3">
    <source>
        <dbReference type="SAM" id="SignalP"/>
    </source>
</evidence>
<dbReference type="InterPro" id="IPR016024">
    <property type="entry name" value="ARM-type_fold"/>
</dbReference>
<evidence type="ECO:0000256" key="1">
    <source>
        <dbReference type="SAM" id="Coils"/>
    </source>
</evidence>
<feature type="compositionally biased region" description="Basic and acidic residues" evidence="2">
    <location>
        <begin position="1790"/>
        <end position="1809"/>
    </location>
</feature>
<dbReference type="SUPFAM" id="SSF101447">
    <property type="entry name" value="Formin homology 2 domain (FH2 domain)"/>
    <property type="match status" value="1"/>
</dbReference>
<feature type="compositionally biased region" description="Basic and acidic residues" evidence="2">
    <location>
        <begin position="1063"/>
        <end position="1117"/>
    </location>
</feature>
<feature type="compositionally biased region" description="Polar residues" evidence="2">
    <location>
        <begin position="1663"/>
        <end position="1692"/>
    </location>
</feature>
<feature type="compositionally biased region" description="Polar residues" evidence="2">
    <location>
        <begin position="1160"/>
        <end position="1176"/>
    </location>
</feature>
<dbReference type="InterPro" id="IPR011989">
    <property type="entry name" value="ARM-like"/>
</dbReference>
<keyword evidence="3" id="KW-0732">Signal</keyword>
<keyword evidence="1" id="KW-0175">Coiled coil</keyword>
<feature type="compositionally biased region" description="Low complexity" evidence="2">
    <location>
        <begin position="1951"/>
        <end position="1971"/>
    </location>
</feature>
<feature type="compositionally biased region" description="Basic and acidic residues" evidence="2">
    <location>
        <begin position="1626"/>
        <end position="1641"/>
    </location>
</feature>
<dbReference type="EMBL" id="JARBDR010000923">
    <property type="protein sequence ID" value="KAJ8298214.1"/>
    <property type="molecule type" value="Genomic_DNA"/>
</dbReference>
<feature type="compositionally biased region" description="Basic and acidic residues" evidence="2">
    <location>
        <begin position="1767"/>
        <end position="1782"/>
    </location>
</feature>
<dbReference type="InterPro" id="IPR010472">
    <property type="entry name" value="FH3_dom"/>
</dbReference>
<proteinExistence type="predicted"/>
<gene>
    <name evidence="6" type="ORF">KUTeg_024745</name>
</gene>
<feature type="compositionally biased region" description="Basic and acidic residues" evidence="2">
    <location>
        <begin position="2225"/>
        <end position="2252"/>
    </location>
</feature>
<name>A0ABQ9E266_TEGGR</name>
<feature type="compositionally biased region" description="Basic and acidic residues" evidence="2">
    <location>
        <begin position="1231"/>
        <end position="1240"/>
    </location>
</feature>
<dbReference type="InterPro" id="IPR010473">
    <property type="entry name" value="GTPase-bd"/>
</dbReference>
<feature type="compositionally biased region" description="Basic residues" evidence="2">
    <location>
        <begin position="1653"/>
        <end position="1662"/>
    </location>
</feature>
<feature type="compositionally biased region" description="Basic and acidic residues" evidence="2">
    <location>
        <begin position="1398"/>
        <end position="1411"/>
    </location>
</feature>
<feature type="compositionally biased region" description="Pro residues" evidence="2">
    <location>
        <begin position="434"/>
        <end position="473"/>
    </location>
</feature>
<feature type="compositionally biased region" description="Polar residues" evidence="2">
    <location>
        <begin position="1038"/>
        <end position="1048"/>
    </location>
</feature>
<feature type="chain" id="PRO_5046772019" description="Inverted formin-2" evidence="3">
    <location>
        <begin position="24"/>
        <end position="2252"/>
    </location>
</feature>
<feature type="compositionally biased region" description="Polar residues" evidence="2">
    <location>
        <begin position="2048"/>
        <end position="2087"/>
    </location>
</feature>
<accession>A0ABQ9E266</accession>
<dbReference type="SUPFAM" id="SSF48371">
    <property type="entry name" value="ARM repeat"/>
    <property type="match status" value="1"/>
</dbReference>
<dbReference type="Proteomes" id="UP001217089">
    <property type="component" value="Unassembled WGS sequence"/>
</dbReference>
<feature type="region of interest" description="Disordered" evidence="2">
    <location>
        <begin position="544"/>
        <end position="567"/>
    </location>
</feature>
<feature type="domain" description="FH2" evidence="5">
    <location>
        <begin position="486"/>
        <end position="887"/>
    </location>
</feature>
<feature type="compositionally biased region" description="Low complexity" evidence="2">
    <location>
        <begin position="1751"/>
        <end position="1762"/>
    </location>
</feature>
<feature type="compositionally biased region" description="Low complexity" evidence="2">
    <location>
        <begin position="2022"/>
        <end position="2041"/>
    </location>
</feature>
<feature type="coiled-coil region" evidence="1">
    <location>
        <begin position="767"/>
        <end position="833"/>
    </location>
</feature>
<feature type="compositionally biased region" description="Low complexity" evidence="2">
    <location>
        <begin position="1503"/>
        <end position="1512"/>
    </location>
</feature>
<dbReference type="Gene3D" id="1.25.10.10">
    <property type="entry name" value="Leucine-rich Repeat Variant"/>
    <property type="match status" value="1"/>
</dbReference>
<feature type="compositionally biased region" description="Low complexity" evidence="2">
    <location>
        <begin position="544"/>
        <end position="559"/>
    </location>
</feature>
<feature type="region of interest" description="Disordered" evidence="2">
    <location>
        <begin position="868"/>
        <end position="892"/>
    </location>
</feature>
<dbReference type="InterPro" id="IPR014768">
    <property type="entry name" value="GBD/FH3_dom"/>
</dbReference>
<feature type="compositionally biased region" description="Polar residues" evidence="2">
    <location>
        <begin position="415"/>
        <end position="431"/>
    </location>
</feature>
<sequence>MCNIESSLMYMVLTVFWTTFCPYDNTKNPVYKFPVRNPDMEESVSDSEVDFHSKVDEELPKRGSKRWAYSVRRVSIGWSPVSGTSSLFNGGDTIVQPERAVESLRSPSVQTYSNLKRRLLKFKSNPEWILQFLQSDGLEILFESLEQICQQKSSNFLDSVLQIGCIECVKTVMDSSLGLDYIVENPEFTRKFASALDTDNATVKKQIFELLSALCVYSKEGYKRALDALEQYKNNKKLRFRFSVVLDELRNNENLGYKITLKIEDRVRIRNELFGLRLQEVLNQLRRLEDSDQDVTVQLDQFELNKTIDDEQLPGIKGVDLNSPLEVFYAINKQVADTPQEIHFLTLLQHLLKIDQNDANSDLIWQTVEKLACRATLVESAEDSQKLILSSQRKRERSTDGKCTCACHDCDKQRVTSPRRNNSTSVASPTATVAPPPPPPPVPAPPPPPPPMGGPPPPPPPGIPGAPPPPPPGFAGLKPATAKLPQQNVPKAKSKMRTLQWQKIPVDKIVTGKPNIWTMAGKRFNGYVSKMDYDAIEELFSVSKPQSSSSSIKGGSNQNTLEKKKKEPTEINLLDGKRSLNVNIFLKQFRMSNEEIVDLLRAGESQKLGLEKLKGLMKILPDQDELEMFKSFQGDKDKLGSAEKFFVCLFTLPNYAIRIDGLLIKEEFRTAMEWIRPSIDSVIEAAKDIKENKELHELLYLVLIAGNYLNSGNYAGDAAGFKLSSLIKLTEIRANKPRMNLLHYVVMQAEEKNPRLLQFPEDMKFLKDASQVSMENLVNDIANLNKKYTRISEHIGTVGKDFQNQMTTFLKGAKEELAELEEDLKDIDSLRLELSDFFCEDPQTFKMEEAFKTLQTFCERFSKAITENETRRKQEEKAEAKRKQRELEAKKNAVEEIKSPEGQTMDRGMKEEGSIVDLLLADIRSGFANRKFGESNFTVQKVQKVNLDANENIKNTTGKAGDDQFVRMGYGRRSMRRRKFESDMANGIDTADSESTCSSIETCSSLEDSVEYANQARTRKSYAIYSEDKLFDILMTPGENQDSNNNNEGKFERFGSLRRRRQERREKRSVLDVYDGRERAPSPAVEDGKTNVSDIRRSRTPSSKERPLSGNFEEEKTPLSSIRRSRSMHDRPLSASAKSDESETDSLTRIKPRLNEQRTESSQLSENKSLSDNSNHVQKDESPDIRASSKWRSNINSADVQKILQTIDEKSRLETPTRELLQNEQNSAQESLEKSRDRMARKFSRNSLDPNELKKMLEDVDTSQQSTNEEDKTDDERQVSVSVKTKLNRKWHSDLGKNEIDKVLKDIEDSEANAQNKPDAEEALKKRREKRKQRETLSIDDVHAALKEIRTNQDPDSTPEAVVAHTVTTTAVTNAPKSPAVPPRRSRSNSEGNEESNTPEKEAKPKKDRETANMSKAAKLAAKRRFRHERFGDKEKAIVNSSDGRWKSDVHRQEVDQALKDMAKGGMSRSKSYDESVARKALGESGEFSLAGNNDASDRKSFRSSLGRLGSGDSRRNGIYMPSSDSETEVPSEGVSSPRRSSSTKSDSPKSSSRLSIKSTSTSTETLRCETPYSDGEVSPEQKRRNSVGKKQEQLETVEITDDINGDYDNAPTAPPRIKRSNSLLDKSEMHLSTDKDHVGESDESPMALMARWRTKRNKSHRQSYYDNVSDQENPASPRNKNDTFSYDSHSCSPRLNTHSGLTIIHKSESSGDSFSAIRNDIGSRCSYASSSDSARDEGFETMSGTVSQRTSLSSTLESELTPSFMRKTDGLKITHPDKTTFADDIIPNKQERGVSHAQKQSEIDARKQRTESWTEAVVATTNLNKDTSLDSSMEYAATSPDSGHCTSKEDVWSENMDLESTIRSKSPSSDEHIIKAPLATPENTKTIAGKKKSVPSYMRGTASSSTKTSRTSTGGHDSNHRRSLAANTTTGRPQSRNSSRISTNLNKSMTESNTSIVSSVSAASETSTTSHNKTNIKRRTSANYGKTPNSRSTTPNPTSRPTTPHVTNSRPASRNSREATKTPSSTPASKSSSHSSITTTPLASRGFTRTQSLRLPTTTAKETVQRLAKNTSAGSKSRPSFMSPTAASKAKDDQPPPTPPPRTTSANSTPKSATKTPIISVTPPPKGGSESRKTTASPSPLTRSASLRLPAKSRLTGRESPISEKEKDSKVKSFMNKLGGNKVKPESPNKKLPTVAEQASSQECLDSTDSKDKPSSFIKKIVNKTKDIKSPGKKSSETTAKADTDKRKIKK</sequence>
<dbReference type="Gene3D" id="1.10.238.150">
    <property type="entry name" value="Formin, FH3 diaphanous domain"/>
    <property type="match status" value="1"/>
</dbReference>
<organism evidence="6 7">
    <name type="scientific">Tegillarca granosa</name>
    <name type="common">Malaysian cockle</name>
    <name type="synonym">Anadara granosa</name>
    <dbReference type="NCBI Taxonomy" id="220873"/>
    <lineage>
        <taxon>Eukaryota</taxon>
        <taxon>Metazoa</taxon>
        <taxon>Spiralia</taxon>
        <taxon>Lophotrochozoa</taxon>
        <taxon>Mollusca</taxon>
        <taxon>Bivalvia</taxon>
        <taxon>Autobranchia</taxon>
        <taxon>Pteriomorphia</taxon>
        <taxon>Arcoida</taxon>
        <taxon>Arcoidea</taxon>
        <taxon>Arcidae</taxon>
        <taxon>Tegillarca</taxon>
    </lineage>
</organism>
<dbReference type="PROSITE" id="PS51232">
    <property type="entry name" value="GBD_FH3"/>
    <property type="match status" value="1"/>
</dbReference>
<feature type="region of interest" description="Disordered" evidence="2">
    <location>
        <begin position="1882"/>
        <end position="2252"/>
    </location>
</feature>
<feature type="compositionally biased region" description="Polar residues" evidence="2">
    <location>
        <begin position="1220"/>
        <end position="1230"/>
    </location>
</feature>
<dbReference type="Pfam" id="PF06367">
    <property type="entry name" value="Drf_FH3"/>
    <property type="match status" value="1"/>
</dbReference>
<feature type="compositionally biased region" description="Polar residues" evidence="2">
    <location>
        <begin position="1190"/>
        <end position="1199"/>
    </location>
</feature>